<evidence type="ECO:0000313" key="3">
    <source>
        <dbReference type="EMBL" id="KAK2171604.1"/>
    </source>
</evidence>
<keyword evidence="1" id="KW-0479">Metal-binding</keyword>
<dbReference type="AlphaFoldDB" id="A0AAD9KHD7"/>
<dbReference type="InterPro" id="IPR036236">
    <property type="entry name" value="Znf_C2H2_sf"/>
</dbReference>
<evidence type="ECO:0000259" key="2">
    <source>
        <dbReference type="PROSITE" id="PS50157"/>
    </source>
</evidence>
<proteinExistence type="predicted"/>
<keyword evidence="1" id="KW-0863">Zinc-finger</keyword>
<dbReference type="PROSITE" id="PS50157">
    <property type="entry name" value="ZINC_FINGER_C2H2_2"/>
    <property type="match status" value="2"/>
</dbReference>
<organism evidence="3 4">
    <name type="scientific">Ridgeia piscesae</name>
    <name type="common">Tubeworm</name>
    <dbReference type="NCBI Taxonomy" id="27915"/>
    <lineage>
        <taxon>Eukaryota</taxon>
        <taxon>Metazoa</taxon>
        <taxon>Spiralia</taxon>
        <taxon>Lophotrochozoa</taxon>
        <taxon>Annelida</taxon>
        <taxon>Polychaeta</taxon>
        <taxon>Sedentaria</taxon>
        <taxon>Canalipalpata</taxon>
        <taxon>Sabellida</taxon>
        <taxon>Siboglinidae</taxon>
        <taxon>Ridgeia</taxon>
    </lineage>
</organism>
<evidence type="ECO:0000313" key="4">
    <source>
        <dbReference type="Proteomes" id="UP001209878"/>
    </source>
</evidence>
<feature type="domain" description="C2H2-type" evidence="2">
    <location>
        <begin position="102"/>
        <end position="135"/>
    </location>
</feature>
<comment type="caution">
    <text evidence="3">The sequence shown here is derived from an EMBL/GenBank/DDBJ whole genome shotgun (WGS) entry which is preliminary data.</text>
</comment>
<dbReference type="PROSITE" id="PS00028">
    <property type="entry name" value="ZINC_FINGER_C2H2_1"/>
    <property type="match status" value="2"/>
</dbReference>
<accession>A0AAD9KHD7</accession>
<sequence length="214" mass="24800">MYQLGTPYAGQVTESVPARLGFGGHSTWPSVQENTGMPIPRRQSRRLGAYKLFRCNYIGCDKDWPVVSRVGIQRYQIHLPYPLLPSTPATRYRRHDSTEKRHVCDHPGCGLAYYERKNLLQHQTLKHGRHLESDPRWTSAVLMPLIRRSPATRDKPHRCDYPGCDKSFFERQSLLRHQTFKHGRAARRRCRFLQLPQEPGLQQVPSDSSESPQN</sequence>
<dbReference type="SUPFAM" id="SSF57667">
    <property type="entry name" value="beta-beta-alpha zinc fingers"/>
    <property type="match status" value="2"/>
</dbReference>
<evidence type="ECO:0000256" key="1">
    <source>
        <dbReference type="PROSITE-ProRule" id="PRU00042"/>
    </source>
</evidence>
<gene>
    <name evidence="3" type="ORF">NP493_1049g00079</name>
</gene>
<name>A0AAD9KHD7_RIDPI</name>
<dbReference type="SMART" id="SM00355">
    <property type="entry name" value="ZnF_C2H2"/>
    <property type="match status" value="2"/>
</dbReference>
<dbReference type="InterPro" id="IPR013087">
    <property type="entry name" value="Znf_C2H2_type"/>
</dbReference>
<reference evidence="3" key="1">
    <citation type="journal article" date="2023" name="Mol. Biol. Evol.">
        <title>Third-Generation Sequencing Reveals the Adaptive Role of the Epigenome in Three Deep-Sea Polychaetes.</title>
        <authorList>
            <person name="Perez M."/>
            <person name="Aroh O."/>
            <person name="Sun Y."/>
            <person name="Lan Y."/>
            <person name="Juniper S.K."/>
            <person name="Young C.R."/>
            <person name="Angers B."/>
            <person name="Qian P.Y."/>
        </authorList>
    </citation>
    <scope>NUCLEOTIDE SEQUENCE</scope>
    <source>
        <strain evidence="3">R07B-5</strain>
    </source>
</reference>
<keyword evidence="4" id="KW-1185">Reference proteome</keyword>
<dbReference type="Gene3D" id="3.30.160.60">
    <property type="entry name" value="Classic Zinc Finger"/>
    <property type="match status" value="2"/>
</dbReference>
<dbReference type="EMBL" id="JAODUO010001048">
    <property type="protein sequence ID" value="KAK2171604.1"/>
    <property type="molecule type" value="Genomic_DNA"/>
</dbReference>
<protein>
    <recommendedName>
        <fullName evidence="2">C2H2-type domain-containing protein</fullName>
    </recommendedName>
</protein>
<dbReference type="GO" id="GO:0008270">
    <property type="term" value="F:zinc ion binding"/>
    <property type="evidence" value="ECO:0007669"/>
    <property type="project" value="UniProtKB-KW"/>
</dbReference>
<dbReference type="Proteomes" id="UP001209878">
    <property type="component" value="Unassembled WGS sequence"/>
</dbReference>
<feature type="domain" description="C2H2-type" evidence="2">
    <location>
        <begin position="157"/>
        <end position="182"/>
    </location>
</feature>
<keyword evidence="1" id="KW-0862">Zinc</keyword>